<dbReference type="InterPro" id="IPR037066">
    <property type="entry name" value="Plug_dom_sf"/>
</dbReference>
<dbReference type="EMBL" id="JAKEVY010000004">
    <property type="protein sequence ID" value="MCF1716094.1"/>
    <property type="molecule type" value="Genomic_DNA"/>
</dbReference>
<evidence type="ECO:0000256" key="5">
    <source>
        <dbReference type="ARBA" id="ARBA00023077"/>
    </source>
</evidence>
<dbReference type="Pfam" id="PF13715">
    <property type="entry name" value="CarbopepD_reg_2"/>
    <property type="match status" value="1"/>
</dbReference>
<dbReference type="RefSeq" id="WP_234867045.1">
    <property type="nucleotide sequence ID" value="NZ_JAKEVY010000004.1"/>
</dbReference>
<feature type="domain" description="TonB-dependent receptor-like beta-barrel" evidence="10">
    <location>
        <begin position="349"/>
        <end position="751"/>
    </location>
</feature>
<dbReference type="SUPFAM" id="SSF56935">
    <property type="entry name" value="Porins"/>
    <property type="match status" value="1"/>
</dbReference>
<dbReference type="InterPro" id="IPR039426">
    <property type="entry name" value="TonB-dep_rcpt-like"/>
</dbReference>
<name>A0ABS9BMP3_9BACT</name>
<evidence type="ECO:0000313" key="12">
    <source>
        <dbReference type="EMBL" id="MCF1716094.1"/>
    </source>
</evidence>
<dbReference type="InterPro" id="IPR008969">
    <property type="entry name" value="CarboxyPept-like_regulatory"/>
</dbReference>
<dbReference type="PANTHER" id="PTHR30069">
    <property type="entry name" value="TONB-DEPENDENT OUTER MEMBRANE RECEPTOR"/>
    <property type="match status" value="1"/>
</dbReference>
<protein>
    <submittedName>
        <fullName evidence="12">TonB-dependent receptor</fullName>
    </submittedName>
</protein>
<keyword evidence="7 8" id="KW-0998">Cell outer membrane</keyword>
<keyword evidence="13" id="KW-1185">Reference proteome</keyword>
<keyword evidence="3 8" id="KW-1134">Transmembrane beta strand</keyword>
<keyword evidence="4 8" id="KW-0812">Transmembrane</keyword>
<keyword evidence="12" id="KW-0675">Receptor</keyword>
<accession>A0ABS9BMP3</accession>
<evidence type="ECO:0000256" key="3">
    <source>
        <dbReference type="ARBA" id="ARBA00022452"/>
    </source>
</evidence>
<dbReference type="InterPro" id="IPR036942">
    <property type="entry name" value="Beta-barrel_TonB_sf"/>
</dbReference>
<dbReference type="InterPro" id="IPR012910">
    <property type="entry name" value="Plug_dom"/>
</dbReference>
<comment type="caution">
    <text evidence="12">The sequence shown here is derived from an EMBL/GenBank/DDBJ whole genome shotgun (WGS) entry which is preliminary data.</text>
</comment>
<dbReference type="Gene3D" id="2.60.40.1120">
    <property type="entry name" value="Carboxypeptidase-like, regulatory domain"/>
    <property type="match status" value="1"/>
</dbReference>
<dbReference type="Gene3D" id="2.170.130.10">
    <property type="entry name" value="TonB-dependent receptor, plug domain"/>
    <property type="match status" value="1"/>
</dbReference>
<reference evidence="12 13" key="1">
    <citation type="submission" date="2022-01" db="EMBL/GenBank/DDBJ databases">
        <title>Flavihumibacter sp. nov., isolated from sediment of a river.</title>
        <authorList>
            <person name="Liu H."/>
        </authorList>
    </citation>
    <scope>NUCLEOTIDE SEQUENCE [LARGE SCALE GENOMIC DNA]</scope>
    <source>
        <strain evidence="12 13">RY-1</strain>
    </source>
</reference>
<evidence type="ECO:0000259" key="11">
    <source>
        <dbReference type="Pfam" id="PF07715"/>
    </source>
</evidence>
<keyword evidence="2 8" id="KW-0813">Transport</keyword>
<evidence type="ECO:0000313" key="13">
    <source>
        <dbReference type="Proteomes" id="UP001200145"/>
    </source>
</evidence>
<evidence type="ECO:0000256" key="7">
    <source>
        <dbReference type="ARBA" id="ARBA00023237"/>
    </source>
</evidence>
<evidence type="ECO:0000256" key="2">
    <source>
        <dbReference type="ARBA" id="ARBA00022448"/>
    </source>
</evidence>
<evidence type="ECO:0000256" key="4">
    <source>
        <dbReference type="ARBA" id="ARBA00022692"/>
    </source>
</evidence>
<sequence length="786" mass="88665">MFAIRRILGILILAVVVNSSQAQCILRFSGVVTDSDTRERLSGATVRIKDIRLEVKTDEQGRFLFEGLCPGSYNILITHIGCQPVESHIHLKDDLSQDFVLPHTHSELEEVVVVGATHKHGTAIAEELKGRQLAATRGTSLGESLRSISGVNVLQTGATIFKPVIHGLHSNRVLILNNGIRQESQQWGSEHAPEVDPYIANRLTVIKGASSIRYGSDAIGGVVLVEPRLLPAAPGLYGEINTAFFSNNRQGVLSGIIENNSAKHPAFAWRLQGTLKKGGNSRTPDYWLMNTGIEEYNFSAAAGWQQSHRGIELFYSNFNTRLGIFRGAHIGNVTDLETAIERGEPSEEIKSAPFTYTIDRPYQQVHHHLFKLKAHHTTGTAGKLNLVLSGQYNNRMEFDVKRFASSSDAPQLDLSISTVGTDLVWDHNNWNNFRGTIGVSGSFQLNDSYKQRVFIPNYRAWNGAVFWIEKWTKGKWMLEGGLRYDWRKLFDIENNRNERFADQQFSSVSGSLGGSYRWSPELTTTLNFSSAWRAPQINELYSDGLHHSSARIETGNPTLVPERANSWMLNMDYQPFRWRFDIGFYFKDISNFIYLAPDYPPVLTIRGAFPSFSFRQTDARLHGLDATVGYVLTAHWKAEAKASILRAWDKTADDWLIQMPADRYELGLQYEFGNAKHWQDSYVKLSGQQVLRQTRVPVTGNIEKPQPDGTIRMESDYAPPPPAYFLLNLEAGTKLFWGKQPIQLSLTATNLLNSAYRDYMNAFRYFAWETGRNIGLRIMLPLGKQH</sequence>
<evidence type="ECO:0000256" key="6">
    <source>
        <dbReference type="ARBA" id="ARBA00023136"/>
    </source>
</evidence>
<dbReference type="InterPro" id="IPR000531">
    <property type="entry name" value="Beta-barrel_TonB"/>
</dbReference>
<proteinExistence type="inferred from homology"/>
<dbReference type="Gene3D" id="2.40.170.20">
    <property type="entry name" value="TonB-dependent receptor, beta-barrel domain"/>
    <property type="match status" value="1"/>
</dbReference>
<organism evidence="12 13">
    <name type="scientific">Flavihumibacter fluminis</name>
    <dbReference type="NCBI Taxonomy" id="2909236"/>
    <lineage>
        <taxon>Bacteria</taxon>
        <taxon>Pseudomonadati</taxon>
        <taxon>Bacteroidota</taxon>
        <taxon>Chitinophagia</taxon>
        <taxon>Chitinophagales</taxon>
        <taxon>Chitinophagaceae</taxon>
        <taxon>Flavihumibacter</taxon>
    </lineage>
</organism>
<evidence type="ECO:0000256" key="8">
    <source>
        <dbReference type="PROSITE-ProRule" id="PRU01360"/>
    </source>
</evidence>
<dbReference type="PANTHER" id="PTHR30069:SF40">
    <property type="entry name" value="TONB-DEPENDENT RECEPTOR NMB0964-RELATED"/>
    <property type="match status" value="1"/>
</dbReference>
<evidence type="ECO:0000256" key="1">
    <source>
        <dbReference type="ARBA" id="ARBA00004571"/>
    </source>
</evidence>
<feature type="domain" description="TonB-dependent receptor plug" evidence="11">
    <location>
        <begin position="128"/>
        <end position="222"/>
    </location>
</feature>
<dbReference type="Pfam" id="PF00593">
    <property type="entry name" value="TonB_dep_Rec_b-barrel"/>
    <property type="match status" value="1"/>
</dbReference>
<comment type="similarity">
    <text evidence="8 9">Belongs to the TonB-dependent receptor family.</text>
</comment>
<gene>
    <name evidence="12" type="ORF">L0U88_15745</name>
</gene>
<keyword evidence="6 8" id="KW-0472">Membrane</keyword>
<comment type="subcellular location">
    <subcellularLocation>
        <location evidence="1 8">Cell outer membrane</location>
        <topology evidence="1 8">Multi-pass membrane protein</topology>
    </subcellularLocation>
</comment>
<dbReference type="Pfam" id="PF07715">
    <property type="entry name" value="Plug"/>
    <property type="match status" value="1"/>
</dbReference>
<evidence type="ECO:0000259" key="10">
    <source>
        <dbReference type="Pfam" id="PF00593"/>
    </source>
</evidence>
<keyword evidence="5 9" id="KW-0798">TonB box</keyword>
<dbReference type="SUPFAM" id="SSF49464">
    <property type="entry name" value="Carboxypeptidase regulatory domain-like"/>
    <property type="match status" value="1"/>
</dbReference>
<dbReference type="PROSITE" id="PS52016">
    <property type="entry name" value="TONB_DEPENDENT_REC_3"/>
    <property type="match status" value="1"/>
</dbReference>
<evidence type="ECO:0000256" key="9">
    <source>
        <dbReference type="RuleBase" id="RU003357"/>
    </source>
</evidence>
<dbReference type="Proteomes" id="UP001200145">
    <property type="component" value="Unassembled WGS sequence"/>
</dbReference>